<dbReference type="InterPro" id="IPR036812">
    <property type="entry name" value="NAD(P)_OxRdtase_dom_sf"/>
</dbReference>
<dbReference type="AlphaFoldDB" id="A0A151I118"/>
<evidence type="ECO:0000256" key="3">
    <source>
        <dbReference type="ARBA" id="ARBA00022737"/>
    </source>
</evidence>
<keyword evidence="2 6" id="KW-0853">WD repeat</keyword>
<dbReference type="PRINTS" id="PR00320">
    <property type="entry name" value="GPROTEINBRPT"/>
</dbReference>
<dbReference type="SMART" id="SM00320">
    <property type="entry name" value="WD40"/>
    <property type="match status" value="7"/>
</dbReference>
<gene>
    <name evidence="8" type="ORF">ALC53_10087</name>
</gene>
<feature type="non-terminal residue" evidence="8">
    <location>
        <position position="1"/>
    </location>
</feature>
<dbReference type="InterPro" id="IPR018170">
    <property type="entry name" value="Aldo/ket_reductase_CS"/>
</dbReference>
<organism evidence="8 9">
    <name type="scientific">Atta colombica</name>
    <dbReference type="NCBI Taxonomy" id="520822"/>
    <lineage>
        <taxon>Eukaryota</taxon>
        <taxon>Metazoa</taxon>
        <taxon>Ecdysozoa</taxon>
        <taxon>Arthropoda</taxon>
        <taxon>Hexapoda</taxon>
        <taxon>Insecta</taxon>
        <taxon>Pterygota</taxon>
        <taxon>Neoptera</taxon>
        <taxon>Endopterygota</taxon>
        <taxon>Hymenoptera</taxon>
        <taxon>Apocrita</taxon>
        <taxon>Aculeata</taxon>
        <taxon>Formicoidea</taxon>
        <taxon>Formicidae</taxon>
        <taxon>Myrmicinae</taxon>
        <taxon>Atta</taxon>
    </lineage>
</organism>
<dbReference type="PROSITE" id="PS00678">
    <property type="entry name" value="WD_REPEATS_1"/>
    <property type="match status" value="1"/>
</dbReference>
<evidence type="ECO:0000256" key="1">
    <source>
        <dbReference type="ARBA" id="ARBA00007905"/>
    </source>
</evidence>
<evidence type="ECO:0000313" key="8">
    <source>
        <dbReference type="EMBL" id="KYM79469.1"/>
    </source>
</evidence>
<dbReference type="InterPro" id="IPR020472">
    <property type="entry name" value="WD40_PAC1"/>
</dbReference>
<accession>A0A151I118</accession>
<dbReference type="Gene3D" id="3.20.20.100">
    <property type="entry name" value="NADP-dependent oxidoreductase domain"/>
    <property type="match status" value="1"/>
</dbReference>
<dbReference type="SUPFAM" id="SSF50978">
    <property type="entry name" value="WD40 repeat-like"/>
    <property type="match status" value="1"/>
</dbReference>
<dbReference type="PROSITE" id="PS00063">
    <property type="entry name" value="ALDOKETO_REDUCTASE_3"/>
    <property type="match status" value="1"/>
</dbReference>
<dbReference type="CDD" id="cd00200">
    <property type="entry name" value="WD40"/>
    <property type="match status" value="1"/>
</dbReference>
<dbReference type="InterPro" id="IPR015943">
    <property type="entry name" value="WD40/YVTN_repeat-like_dom_sf"/>
</dbReference>
<proteinExistence type="inferred from homology"/>
<feature type="repeat" description="WD" evidence="6">
    <location>
        <begin position="506"/>
        <end position="538"/>
    </location>
</feature>
<dbReference type="Proteomes" id="UP000078540">
    <property type="component" value="Unassembled WGS sequence"/>
</dbReference>
<dbReference type="InterPro" id="IPR023210">
    <property type="entry name" value="NADP_OxRdtase_dom"/>
</dbReference>
<protein>
    <submittedName>
        <fullName evidence="8">WD repeat-containing protein 37</fullName>
    </submittedName>
</protein>
<comment type="similarity">
    <text evidence="1">Belongs to the aldo/keto reductase family.</text>
</comment>
<dbReference type="FunFam" id="3.20.20.100:FF:000006">
    <property type="entry name" value="Aldo-keto reductase family 1 member A1"/>
    <property type="match status" value="1"/>
</dbReference>
<keyword evidence="3" id="KW-0677">Repeat</keyword>
<feature type="repeat" description="WD" evidence="6">
    <location>
        <begin position="672"/>
        <end position="706"/>
    </location>
</feature>
<dbReference type="PANTHER" id="PTHR43827:SF14">
    <property type="entry name" value="NADP-DEPENDENT OXIDOREDUCTASE DOMAIN-CONTAINING PROTEIN"/>
    <property type="match status" value="1"/>
</dbReference>
<evidence type="ECO:0000256" key="6">
    <source>
        <dbReference type="PROSITE-ProRule" id="PRU00221"/>
    </source>
</evidence>
<dbReference type="PRINTS" id="PR00069">
    <property type="entry name" value="ALDKETRDTASE"/>
</dbReference>
<dbReference type="Pfam" id="PF00400">
    <property type="entry name" value="WD40"/>
    <property type="match status" value="6"/>
</dbReference>
<dbReference type="PROSITE" id="PS50294">
    <property type="entry name" value="WD_REPEATS_REGION"/>
    <property type="match status" value="3"/>
</dbReference>
<dbReference type="InterPro" id="IPR020471">
    <property type="entry name" value="AKR"/>
</dbReference>
<name>A0A151I118_9HYME</name>
<dbReference type="PROSITE" id="PS00798">
    <property type="entry name" value="ALDOKETO_REDUCTASE_1"/>
    <property type="match status" value="1"/>
</dbReference>
<dbReference type="GO" id="GO:0016491">
    <property type="term" value="F:oxidoreductase activity"/>
    <property type="evidence" value="ECO:0007669"/>
    <property type="project" value="UniProtKB-KW"/>
</dbReference>
<evidence type="ECO:0000259" key="7">
    <source>
        <dbReference type="Pfam" id="PF00248"/>
    </source>
</evidence>
<dbReference type="PROSITE" id="PS00062">
    <property type="entry name" value="ALDOKETO_REDUCTASE_2"/>
    <property type="match status" value="1"/>
</dbReference>
<evidence type="ECO:0000256" key="2">
    <source>
        <dbReference type="ARBA" id="ARBA00022574"/>
    </source>
</evidence>
<dbReference type="PROSITE" id="PS50082">
    <property type="entry name" value="WD_REPEATS_2"/>
    <property type="match status" value="5"/>
</dbReference>
<dbReference type="STRING" id="520822.A0A151I118"/>
<dbReference type="FunFam" id="2.130.10.10:FF:000080">
    <property type="entry name" value="WD repeat-containing protein 37"/>
    <property type="match status" value="1"/>
</dbReference>
<evidence type="ECO:0000256" key="5">
    <source>
        <dbReference type="ARBA" id="ARBA00023002"/>
    </source>
</evidence>
<feature type="domain" description="NADP-dependent oxidoreductase" evidence="7">
    <location>
        <begin position="17"/>
        <end position="307"/>
    </location>
</feature>
<reference evidence="8 9" key="1">
    <citation type="submission" date="2015-09" db="EMBL/GenBank/DDBJ databases">
        <title>Atta colombica WGS genome.</title>
        <authorList>
            <person name="Nygaard S."/>
            <person name="Hu H."/>
            <person name="Boomsma J."/>
            <person name="Zhang G."/>
        </authorList>
    </citation>
    <scope>NUCLEOTIDE SEQUENCE [LARGE SCALE GENOMIC DNA]</scope>
    <source>
        <strain evidence="8">Treedump-2</strain>
        <tissue evidence="8">Whole body</tissue>
    </source>
</reference>
<dbReference type="Pfam" id="PF00248">
    <property type="entry name" value="Aldo_ket_red"/>
    <property type="match status" value="1"/>
</dbReference>
<feature type="repeat" description="WD" evidence="6">
    <location>
        <begin position="463"/>
        <end position="505"/>
    </location>
</feature>
<keyword evidence="4" id="KW-0521">NADP</keyword>
<dbReference type="InterPro" id="IPR001680">
    <property type="entry name" value="WD40_rpt"/>
</dbReference>
<keyword evidence="9" id="KW-1185">Reference proteome</keyword>
<evidence type="ECO:0000313" key="9">
    <source>
        <dbReference type="Proteomes" id="UP000078540"/>
    </source>
</evidence>
<dbReference type="InterPro" id="IPR019775">
    <property type="entry name" value="WD40_repeat_CS"/>
</dbReference>
<feature type="repeat" description="WD" evidence="6">
    <location>
        <begin position="629"/>
        <end position="670"/>
    </location>
</feature>
<evidence type="ECO:0000256" key="4">
    <source>
        <dbReference type="ARBA" id="ARBA00022857"/>
    </source>
</evidence>
<dbReference type="InterPro" id="IPR036322">
    <property type="entry name" value="WD40_repeat_dom_sf"/>
</dbReference>
<dbReference type="EMBL" id="KQ976600">
    <property type="protein sequence ID" value="KYM79469.1"/>
    <property type="molecule type" value="Genomic_DNA"/>
</dbReference>
<dbReference type="PANTHER" id="PTHR43827">
    <property type="entry name" value="2,5-DIKETO-D-GLUCONIC ACID REDUCTASE"/>
    <property type="match status" value="1"/>
</dbReference>
<sequence>FSMHSIQLLSGYDMPTVGLGTWQAKPEEIETVVSTALECGYRHIDTAANYNNEDAIGRALKKWFDKGGTREELFITTKLPNFGNRPSDVEKFIKLSLKKLGLDYLDMYLIHMPFAFKFNENTFSAATNEDGSYILDFDTDPVSVWKSKIILQEMEKQVESGRTRSIGLSNFNEEQILTIWKNAQIKPSNLQVELHAYMQQTPIRELCKKYNIIVTGYSPLGSPAAKKHFQAKYKYTLNAFSDLLNHPIVKKIAAEHKKTTAQVLLRHLLQLGVVIIPKSSSPERIKSNIDLFDFSLTEENMEVLNTLDKVCTTFYVVNDAEVHHGVSSLPANEPDIAASNVDTWKSLKASLIWSSVAKGCNCILAKASEIRIIASSCRTVIVQEKIDILNERLERECYGSGERSLPPGDLTDYPETKNLSKQKSMGANSAQKIKTSHKLKAQTSKIVSSFKTPSMNCTMQKEYVGHRDGVWEVSVGRLGQPIIATASADYTARIWAIDNNRCLLQYIGHNGSVNSVRFHPNRELALSASGDCSAHVWQAAVDWDMSKRISSLEELPVASSERTANNLISNNDEQDDPPTLRTPIRELLGHTNVVMAADWLSGAEQLVTASWDRTANLYDTETGEIIHTLCGHDQELTHVSTHHTQKLCVTSSRDNTFRLWDFRESIHSVSVFQGHTETVTSAVFTREDKIVSGSDDRSVKVWELRNIRSPLATIRGDSAANRLSVSSTGIVAIPHDNRQIRLFDLSGQRLARLPRTSRQGHRRMVCSVAWLEDSSVCNLFSCGFDRLVLGWSVLPVKDA</sequence>
<keyword evidence="5" id="KW-0560">Oxidoreductase</keyword>
<dbReference type="SUPFAM" id="SSF51430">
    <property type="entry name" value="NAD(P)-linked oxidoreductase"/>
    <property type="match status" value="1"/>
</dbReference>
<feature type="repeat" description="WD" evidence="6">
    <location>
        <begin position="587"/>
        <end position="628"/>
    </location>
</feature>
<dbReference type="Gene3D" id="2.130.10.10">
    <property type="entry name" value="YVTN repeat-like/Quinoprotein amine dehydrogenase"/>
    <property type="match status" value="3"/>
</dbReference>